<dbReference type="GO" id="GO:0030488">
    <property type="term" value="P:tRNA methylation"/>
    <property type="evidence" value="ECO:0007669"/>
    <property type="project" value="TreeGrafter"/>
</dbReference>
<sequence length="401" mass="46803">MSFQKSVIRYWGRKVGSFARDYILSFSKEGDVILDSFGGAGSIISEALSLGRRGIYNDLNPIALIIAKANILKKDVNVNLSKKYANLYKVKCKCGELRDVLYYIWEGDKITKAKVLCRKDRNPLLDYEGKDVEEIPPVILDYKLYYENGRPFLKRRQVDKISDLFTRRNLLILNEIWNDIPKEDKVIAAFISILYQSSKMSRLNAGSWGVPSYWIPYRHLERNPYILFERAMKRISKVGGDWKVGSVEDVLKGESDIAFLNENAEKLPLPDNSVDLIVTDPPFFDEIQYFELSYFYAAFLGINLDFKNEIVVNENRGKTEREYLETLDRTLEEMHRVLKRGRYLVFMFHEENEEKVKKVKDLFSTYFDIEKEEIKTMSQRNIGDRNNVKGKELRVVIGRKL</sequence>
<keyword evidence="3" id="KW-0808">Transferase</keyword>
<dbReference type="InterPro" id="IPR002052">
    <property type="entry name" value="DNA_methylase_N6_adenine_CS"/>
</dbReference>
<name>A0A2U9IJC6_9CREN</name>
<gene>
    <name evidence="5" type="ORF">DFR86_00420</name>
</gene>
<dbReference type="Pfam" id="PF01555">
    <property type="entry name" value="N6_N4_Mtase"/>
    <property type="match status" value="1"/>
</dbReference>
<dbReference type="GO" id="GO:0016423">
    <property type="term" value="F:tRNA (guanine) methyltransferase activity"/>
    <property type="evidence" value="ECO:0007669"/>
    <property type="project" value="TreeGrafter"/>
</dbReference>
<dbReference type="GO" id="GO:0003677">
    <property type="term" value="F:DNA binding"/>
    <property type="evidence" value="ECO:0007669"/>
    <property type="project" value="InterPro"/>
</dbReference>
<dbReference type="OrthoDB" id="38200at2157"/>
<keyword evidence="6" id="KW-1185">Reference proteome</keyword>
<evidence type="ECO:0000256" key="3">
    <source>
        <dbReference type="ARBA" id="ARBA00022679"/>
    </source>
</evidence>
<dbReference type="GO" id="GO:0008170">
    <property type="term" value="F:N-methyltransferase activity"/>
    <property type="evidence" value="ECO:0007669"/>
    <property type="project" value="InterPro"/>
</dbReference>
<protein>
    <recommendedName>
        <fullName evidence="4">DNA methylase N-4/N-6 domain-containing protein</fullName>
    </recommendedName>
</protein>
<dbReference type="AlphaFoldDB" id="A0A2U9IJC6"/>
<evidence type="ECO:0000256" key="2">
    <source>
        <dbReference type="ARBA" id="ARBA00022603"/>
    </source>
</evidence>
<dbReference type="EMBL" id="CP029288">
    <property type="protein sequence ID" value="AWR96158.1"/>
    <property type="molecule type" value="Genomic_DNA"/>
</dbReference>
<dbReference type="GeneID" id="36836387"/>
<dbReference type="InterPro" id="IPR029063">
    <property type="entry name" value="SAM-dependent_MTases_sf"/>
</dbReference>
<dbReference type="SUPFAM" id="SSF53335">
    <property type="entry name" value="S-adenosyl-L-methionine-dependent methyltransferases"/>
    <property type="match status" value="1"/>
</dbReference>
<dbReference type="PROSITE" id="PS00092">
    <property type="entry name" value="N6_MTASE"/>
    <property type="match status" value="1"/>
</dbReference>
<comment type="similarity">
    <text evidence="1">Belongs to the N(4)/N(6)-methyltransferase family.</text>
</comment>
<organism evidence="5 6">
    <name type="scientific">Acidianus sulfidivorans JP7</name>
    <dbReference type="NCBI Taxonomy" id="619593"/>
    <lineage>
        <taxon>Archaea</taxon>
        <taxon>Thermoproteota</taxon>
        <taxon>Thermoprotei</taxon>
        <taxon>Sulfolobales</taxon>
        <taxon>Sulfolobaceae</taxon>
        <taxon>Acidianus</taxon>
    </lineage>
</organism>
<dbReference type="InterPro" id="IPR002941">
    <property type="entry name" value="DNA_methylase_N4/N6"/>
</dbReference>
<proteinExistence type="inferred from homology"/>
<evidence type="ECO:0000256" key="1">
    <source>
        <dbReference type="ARBA" id="ARBA00006594"/>
    </source>
</evidence>
<dbReference type="PANTHER" id="PTHR14911">
    <property type="entry name" value="THUMP DOMAIN-CONTAINING"/>
    <property type="match status" value="1"/>
</dbReference>
<dbReference type="RefSeq" id="WP_110379048.1">
    <property type="nucleotide sequence ID" value="NZ_CP029288.2"/>
</dbReference>
<dbReference type="Proteomes" id="UP000248410">
    <property type="component" value="Chromosome"/>
</dbReference>
<evidence type="ECO:0000259" key="4">
    <source>
        <dbReference type="Pfam" id="PF01555"/>
    </source>
</evidence>
<dbReference type="PANTHER" id="PTHR14911:SF13">
    <property type="entry name" value="TRNA (GUANINE(6)-N2)-METHYLTRANSFERASE THUMP3"/>
    <property type="match status" value="1"/>
</dbReference>
<reference evidence="5 6" key="1">
    <citation type="submission" date="2018-05" db="EMBL/GenBank/DDBJ databases">
        <title>Complete Genome Sequences of Extremely Thermoacidophilic, Metal-Mobilizing Type-Strain Members of the Archaeal Family Sulfolobaceae: Acidianus brierleyi DSM-1651T, Acidianus sulfidivorans DSM-18786T, Metallosphaera hakonensis DSM-7519T, and Metallosphaera prunae DSM-10039T.</title>
        <authorList>
            <person name="Counts J.A."/>
            <person name="Kelly R.M."/>
        </authorList>
    </citation>
    <scope>NUCLEOTIDE SEQUENCE [LARGE SCALE GENOMIC DNA]</scope>
    <source>
        <strain evidence="5 6">JP7</strain>
    </source>
</reference>
<dbReference type="KEGG" id="asul:DFR86_00420"/>
<evidence type="ECO:0000313" key="6">
    <source>
        <dbReference type="Proteomes" id="UP000248410"/>
    </source>
</evidence>
<keyword evidence="2" id="KW-0489">Methyltransferase</keyword>
<accession>A0A2U9IJC6</accession>
<feature type="domain" description="DNA methylase N-4/N-6" evidence="4">
    <location>
        <begin position="274"/>
        <end position="365"/>
    </location>
</feature>
<dbReference type="Gene3D" id="3.40.50.150">
    <property type="entry name" value="Vaccinia Virus protein VP39"/>
    <property type="match status" value="2"/>
</dbReference>
<evidence type="ECO:0000313" key="5">
    <source>
        <dbReference type="EMBL" id="AWR96158.1"/>
    </source>
</evidence>